<dbReference type="InterPro" id="IPR004853">
    <property type="entry name" value="Sugar_P_trans_dom"/>
</dbReference>
<dbReference type="AlphaFoldDB" id="A0A899G3C2"/>
<reference evidence="7" key="1">
    <citation type="submission" date="2020-06" db="EMBL/GenBank/DDBJ databases">
        <title>Genomes of multiple members of Pneumocystis genus reveal paths to human pathogen Pneumocystis jirovecii.</title>
        <authorList>
            <person name="Cisse O.H."/>
            <person name="Ma L."/>
            <person name="Dekker J."/>
            <person name="Khil P."/>
            <person name="Jo J."/>
            <person name="Brenchley J."/>
            <person name="Blair R."/>
            <person name="Pahar B."/>
            <person name="Chabe M."/>
            <person name="Van Rompay K.A."/>
            <person name="Keesler R."/>
            <person name="Sukura A."/>
            <person name="Hirsch V."/>
            <person name="Kutty G."/>
            <person name="Liu Y."/>
            <person name="Peng L."/>
            <person name="Chen J."/>
            <person name="Song J."/>
            <person name="Weissenbacher-Lang C."/>
            <person name="Xu J."/>
            <person name="Upham N.S."/>
            <person name="Stajich J.E."/>
            <person name="Cuomo C.A."/>
            <person name="Cushion M.T."/>
            <person name="Kovacs J.A."/>
        </authorList>
    </citation>
    <scope>NUCLEOTIDE SEQUENCE</scope>
    <source>
        <strain evidence="7">2A</strain>
    </source>
</reference>
<dbReference type="PANTHER" id="PTHR11132">
    <property type="entry name" value="SOLUTE CARRIER FAMILY 35"/>
    <property type="match status" value="1"/>
</dbReference>
<feature type="transmembrane region" description="Helical" evidence="5">
    <location>
        <begin position="89"/>
        <end position="114"/>
    </location>
</feature>
<organism evidence="7 8">
    <name type="scientific">Pneumocystis wakefieldiae</name>
    <dbReference type="NCBI Taxonomy" id="38082"/>
    <lineage>
        <taxon>Eukaryota</taxon>
        <taxon>Fungi</taxon>
        <taxon>Dikarya</taxon>
        <taxon>Ascomycota</taxon>
        <taxon>Taphrinomycotina</taxon>
        <taxon>Pneumocystomycetes</taxon>
        <taxon>Pneumocystaceae</taxon>
        <taxon>Pneumocystis</taxon>
    </lineage>
</organism>
<keyword evidence="4 5" id="KW-0472">Membrane</keyword>
<evidence type="ECO:0000313" key="8">
    <source>
        <dbReference type="Proteomes" id="UP000663699"/>
    </source>
</evidence>
<feature type="transmembrane region" description="Helical" evidence="5">
    <location>
        <begin position="240"/>
        <end position="263"/>
    </location>
</feature>
<keyword evidence="8" id="KW-1185">Reference proteome</keyword>
<evidence type="ECO:0000313" key="7">
    <source>
        <dbReference type="EMBL" id="QSL66632.1"/>
    </source>
</evidence>
<evidence type="ECO:0000256" key="1">
    <source>
        <dbReference type="ARBA" id="ARBA00004141"/>
    </source>
</evidence>
<feature type="transmembrane region" description="Helical" evidence="5">
    <location>
        <begin position="57"/>
        <end position="77"/>
    </location>
</feature>
<dbReference type="InterPro" id="IPR050186">
    <property type="entry name" value="TPT_transporter"/>
</dbReference>
<evidence type="ECO:0000256" key="5">
    <source>
        <dbReference type="SAM" id="Phobius"/>
    </source>
</evidence>
<feature type="transmembrane region" description="Helical" evidence="5">
    <location>
        <begin position="275"/>
        <end position="297"/>
    </location>
</feature>
<feature type="transmembrane region" description="Helical" evidence="5">
    <location>
        <begin position="207"/>
        <end position="228"/>
    </location>
</feature>
<dbReference type="EMBL" id="CP054544">
    <property type="protein sequence ID" value="QSL66632.1"/>
    <property type="molecule type" value="Genomic_DNA"/>
</dbReference>
<evidence type="ECO:0000256" key="3">
    <source>
        <dbReference type="ARBA" id="ARBA00022989"/>
    </source>
</evidence>
<evidence type="ECO:0000256" key="4">
    <source>
        <dbReference type="ARBA" id="ARBA00023136"/>
    </source>
</evidence>
<dbReference type="GO" id="GO:0016020">
    <property type="term" value="C:membrane"/>
    <property type="evidence" value="ECO:0007669"/>
    <property type="project" value="UniProtKB-SubCell"/>
</dbReference>
<feature type="domain" description="Sugar phosphate transporter" evidence="6">
    <location>
        <begin position="62"/>
        <end position="354"/>
    </location>
</feature>
<proteinExistence type="predicted"/>
<sequence>MTDNTPLLKPLTSLSTVSHQYVEAVPDINENLDNSLNDELSNKSLHDNVNKNMIKNISINLGFMFSWFFFSTLLSVFNKWLFSETHLNFTLPLFSGCIHIIIEYCFSIIIMKLFPQFQPAENSFEVMDNLTKVIPCGVATSLEIGFSNASLRSISLSLYTMCKSSSLGFVLLFSFIFGLEKMRASLIIVVVIITIGVVMMASTQTEFVFQGFIMVIIASALGGLKWSLVQILSIKNSVAFNPFSFIYILSPSIFFSLIILSILVEGIKNIIYTPFWNYGVNSVIMLIFPGIVAFAMIVSEYWLIKRTSIITLSVAGICKEVITMGASAIFFKDHLDLINILGFIVTIVGIILYNIMKYYALKEESLSQKLDYKTVPLVSKSRISVAESPQDTEENLVKEQA</sequence>
<feature type="transmembrane region" description="Helical" evidence="5">
    <location>
        <begin position="156"/>
        <end position="177"/>
    </location>
</feature>
<feature type="transmembrane region" description="Helical" evidence="5">
    <location>
        <begin position="184"/>
        <end position="201"/>
    </location>
</feature>
<feature type="transmembrane region" description="Helical" evidence="5">
    <location>
        <begin position="309"/>
        <end position="331"/>
    </location>
</feature>
<evidence type="ECO:0000259" key="6">
    <source>
        <dbReference type="Pfam" id="PF03151"/>
    </source>
</evidence>
<evidence type="ECO:0000256" key="2">
    <source>
        <dbReference type="ARBA" id="ARBA00022692"/>
    </source>
</evidence>
<dbReference type="Pfam" id="PF03151">
    <property type="entry name" value="TPT"/>
    <property type="match status" value="1"/>
</dbReference>
<keyword evidence="3 5" id="KW-1133">Transmembrane helix</keyword>
<accession>A0A899G3C2</accession>
<comment type="subcellular location">
    <subcellularLocation>
        <location evidence="1">Membrane</location>
        <topology evidence="1">Multi-pass membrane protein</topology>
    </subcellularLocation>
</comment>
<dbReference type="OrthoDB" id="18894at2759"/>
<protein>
    <recommendedName>
        <fullName evidence="6">Sugar phosphate transporter domain-containing protein</fullName>
    </recommendedName>
</protein>
<keyword evidence="2 5" id="KW-0812">Transmembrane</keyword>
<name>A0A899G3C2_9ASCO</name>
<feature type="transmembrane region" description="Helical" evidence="5">
    <location>
        <begin position="337"/>
        <end position="356"/>
    </location>
</feature>
<gene>
    <name evidence="7" type="ORF">MERGE_001015</name>
</gene>
<dbReference type="Proteomes" id="UP000663699">
    <property type="component" value="Chromosome 13"/>
</dbReference>